<reference evidence="2" key="1">
    <citation type="journal article" date="2023" name="Hortic. Res.">
        <title>A chromosome-level phased genome enabling allele-level studies in sweet orange: a case study on citrus Huanglongbing tolerance.</title>
        <authorList>
            <person name="Wu B."/>
            <person name="Yu Q."/>
            <person name="Deng Z."/>
            <person name="Duan Y."/>
            <person name="Luo F."/>
            <person name="Gmitter F. Jr."/>
        </authorList>
    </citation>
    <scope>NUCLEOTIDE SEQUENCE [LARGE SCALE GENOMIC DNA]</scope>
    <source>
        <strain evidence="2">cv. Valencia</strain>
    </source>
</reference>
<sequence>MDSKNPDTNFDSSNTDHTLKSESCDSVEETTNSLERVEDTKNSVDEDSVSNGRREFSPVQGPALPLLQKIACLSSEIENLKRDHTSLLHHVKSISTDSFPGPDVLDTLRLLNNEHELLKKKYVDVSSERKQLYNEVIELKGNIRVFCRCRPLNKAENANGSTSVVEFDSSQENELQIVSSDSSKKQFKFDYVFKPEDNQEAVFAQTKPVVTSVLDGYNVCIFAYGQTGTGKTFTMEGTPENRGVNYRTLEELFRVSKDRNGIMRYELFVSMLEVYNEKIRDLLVENSNQPPKKLEIKQAAEGGTQEVPGLTEAQVYGTEEVWELLKSGARVRSVGSTNANELSSRSHCLLRVTVKGENLINGQKTKSHLWLVDLAGSERVGKIEVDGERLKESQFINKSLSALGDVISALASKSGHIPYSRVRGIESGPARKQSDISELFKYKQMAEKLKQDEKETKKLQDNLQSVQLRLAAREHICRALQEKVKDLENQLAEERKTRIKQETRAFAATSTRSTLKQVAVKTKTEKKPPLAPSKMRMPLRRISNFVPPQSPRPPQKKNTMRTTMAASEGKENTQRTTMTAPTNAKMLMIPRRMSIAVRPTPSTTQAIQPKRRVSIATLRPETSSHMTTPLHTSLSRHQNGNAIGRQSLMRDPRKARYSKLFSPMPELNTALESTPTAMRCSSKFMGSPPTQAPGSWKPKHPTVVALQRKTLVWSPLKARGMRNYRRSLLPSQTFN</sequence>
<dbReference type="EMBL" id="CM039174">
    <property type="protein sequence ID" value="KAH9755041.1"/>
    <property type="molecule type" value="Genomic_DNA"/>
</dbReference>
<proteinExistence type="predicted"/>
<comment type="caution">
    <text evidence="1">The sequence shown here is derived from an EMBL/GenBank/DDBJ whole genome shotgun (WGS) entry which is preliminary data.</text>
</comment>
<accession>A0ACB8KL47</accession>
<name>A0ACB8KL47_CITSI</name>
<evidence type="ECO:0000313" key="2">
    <source>
        <dbReference type="Proteomes" id="UP000829398"/>
    </source>
</evidence>
<dbReference type="Proteomes" id="UP000829398">
    <property type="component" value="Chromosome 5"/>
</dbReference>
<evidence type="ECO:0000313" key="1">
    <source>
        <dbReference type="EMBL" id="KAH9755041.1"/>
    </source>
</evidence>
<organism evidence="1 2">
    <name type="scientific">Citrus sinensis</name>
    <name type="common">Sweet orange</name>
    <name type="synonym">Citrus aurantium var. sinensis</name>
    <dbReference type="NCBI Taxonomy" id="2711"/>
    <lineage>
        <taxon>Eukaryota</taxon>
        <taxon>Viridiplantae</taxon>
        <taxon>Streptophyta</taxon>
        <taxon>Embryophyta</taxon>
        <taxon>Tracheophyta</taxon>
        <taxon>Spermatophyta</taxon>
        <taxon>Magnoliopsida</taxon>
        <taxon>eudicotyledons</taxon>
        <taxon>Gunneridae</taxon>
        <taxon>Pentapetalae</taxon>
        <taxon>rosids</taxon>
        <taxon>malvids</taxon>
        <taxon>Sapindales</taxon>
        <taxon>Rutaceae</taxon>
        <taxon>Aurantioideae</taxon>
        <taxon>Citrus</taxon>
    </lineage>
</organism>
<protein>
    <submittedName>
        <fullName evidence="1">Kinesin-like protein KIN-14S</fullName>
    </submittedName>
</protein>
<gene>
    <name evidence="1" type="ORF">KPL71_015645</name>
</gene>
<keyword evidence="2" id="KW-1185">Reference proteome</keyword>